<dbReference type="InterPro" id="IPR016035">
    <property type="entry name" value="Acyl_Trfase/lysoPLipase"/>
</dbReference>
<dbReference type="InterPro" id="IPR032675">
    <property type="entry name" value="LRR_dom_sf"/>
</dbReference>
<dbReference type="PROSITE" id="PS51450">
    <property type="entry name" value="LRR"/>
    <property type="match status" value="1"/>
</dbReference>
<feature type="active site" description="Nucleophile" evidence="6">
    <location>
        <position position="577"/>
    </location>
</feature>
<organism evidence="10 11">
    <name type="scientific">Carnegiea gigantea</name>
    <dbReference type="NCBI Taxonomy" id="171969"/>
    <lineage>
        <taxon>Eukaryota</taxon>
        <taxon>Viridiplantae</taxon>
        <taxon>Streptophyta</taxon>
        <taxon>Embryophyta</taxon>
        <taxon>Tracheophyta</taxon>
        <taxon>Spermatophyta</taxon>
        <taxon>Magnoliopsida</taxon>
        <taxon>eudicotyledons</taxon>
        <taxon>Gunneridae</taxon>
        <taxon>Pentapetalae</taxon>
        <taxon>Caryophyllales</taxon>
        <taxon>Cactineae</taxon>
        <taxon>Cactaceae</taxon>
        <taxon>Cactoideae</taxon>
        <taxon>Echinocereeae</taxon>
        <taxon>Carnegiea</taxon>
    </lineage>
</organism>
<evidence type="ECO:0000256" key="1">
    <source>
        <dbReference type="ARBA" id="ARBA00022614"/>
    </source>
</evidence>
<dbReference type="Pfam" id="PF00514">
    <property type="entry name" value="Arm"/>
    <property type="match status" value="1"/>
</dbReference>
<feature type="domain" description="PNPLA" evidence="9">
    <location>
        <begin position="539"/>
        <end position="782"/>
    </location>
</feature>
<gene>
    <name evidence="10" type="ORF">Cgig2_011222</name>
</gene>
<dbReference type="PANTHER" id="PTHR24185:SF1">
    <property type="entry name" value="CALCIUM-INDEPENDENT PHOSPHOLIPASE A2-GAMMA"/>
    <property type="match status" value="1"/>
</dbReference>
<dbReference type="GO" id="GO:0006631">
    <property type="term" value="P:fatty acid metabolic process"/>
    <property type="evidence" value="ECO:0007669"/>
    <property type="project" value="TreeGrafter"/>
</dbReference>
<accession>A0A9Q1KG84</accession>
<dbReference type="Pfam" id="PF01734">
    <property type="entry name" value="Patatin"/>
    <property type="match status" value="1"/>
</dbReference>
<keyword evidence="11" id="KW-1185">Reference proteome</keyword>
<dbReference type="InterPro" id="IPR002641">
    <property type="entry name" value="PNPLA_dom"/>
</dbReference>
<keyword evidence="3 6" id="KW-0378">Hydrolase</keyword>
<dbReference type="CDD" id="cd07211">
    <property type="entry name" value="Pat_PNPLA8"/>
    <property type="match status" value="1"/>
</dbReference>
<dbReference type="OrthoDB" id="630895at2759"/>
<dbReference type="InterPro" id="IPR001611">
    <property type="entry name" value="Leu-rich_rpt"/>
</dbReference>
<dbReference type="GO" id="GO:0016042">
    <property type="term" value="P:lipid catabolic process"/>
    <property type="evidence" value="ECO:0007669"/>
    <property type="project" value="UniProtKB-UniRule"/>
</dbReference>
<dbReference type="Gene3D" id="3.80.10.10">
    <property type="entry name" value="Ribonuclease Inhibitor"/>
    <property type="match status" value="1"/>
</dbReference>
<dbReference type="InterPro" id="IPR011989">
    <property type="entry name" value="ARM-like"/>
</dbReference>
<evidence type="ECO:0000256" key="4">
    <source>
        <dbReference type="ARBA" id="ARBA00022963"/>
    </source>
</evidence>
<evidence type="ECO:0000256" key="5">
    <source>
        <dbReference type="ARBA" id="ARBA00023098"/>
    </source>
</evidence>
<dbReference type="PROSITE" id="PS51635">
    <property type="entry name" value="PNPLA"/>
    <property type="match status" value="1"/>
</dbReference>
<dbReference type="Gene3D" id="3.40.1090.10">
    <property type="entry name" value="Cytosolic phospholipase A2 catalytic domain"/>
    <property type="match status" value="1"/>
</dbReference>
<evidence type="ECO:0000256" key="3">
    <source>
        <dbReference type="ARBA" id="ARBA00022801"/>
    </source>
</evidence>
<evidence type="ECO:0000259" key="9">
    <source>
        <dbReference type="PROSITE" id="PS51635"/>
    </source>
</evidence>
<dbReference type="PANTHER" id="PTHR24185">
    <property type="entry name" value="CALCIUM-INDEPENDENT PHOSPHOLIPASE A2-GAMMA"/>
    <property type="match status" value="1"/>
</dbReference>
<evidence type="ECO:0000256" key="7">
    <source>
        <dbReference type="RuleBase" id="RU361262"/>
    </source>
</evidence>
<name>A0A9Q1KG84_9CARY</name>
<dbReference type="InterPro" id="IPR000225">
    <property type="entry name" value="Armadillo"/>
</dbReference>
<dbReference type="EMBL" id="JAKOGI010000143">
    <property type="protein sequence ID" value="KAJ8442299.1"/>
    <property type="molecule type" value="Genomic_DNA"/>
</dbReference>
<proteinExistence type="inferred from homology"/>
<feature type="active site" description="Proton acceptor" evidence="6">
    <location>
        <position position="769"/>
    </location>
</feature>
<comment type="domain">
    <text evidence="7">The nitrogen atoms of the two glycine residues in the GGXR motif define the oxyanion hole, and stabilize the oxyanion that forms during the nucleophilic attack by the catalytic serine during substrate cleavage.</text>
</comment>
<reference evidence="10" key="1">
    <citation type="submission" date="2022-04" db="EMBL/GenBank/DDBJ databases">
        <title>Carnegiea gigantea Genome sequencing and assembly v2.</title>
        <authorList>
            <person name="Copetti D."/>
            <person name="Sanderson M.J."/>
            <person name="Burquez A."/>
            <person name="Wojciechowski M.F."/>
        </authorList>
    </citation>
    <scope>NUCLEOTIDE SEQUENCE</scope>
    <source>
        <strain evidence="10">SGP5-SGP5p</strain>
        <tissue evidence="10">Aerial part</tissue>
    </source>
</reference>
<dbReference type="SMART" id="SM00369">
    <property type="entry name" value="LRR_TYP"/>
    <property type="match status" value="3"/>
</dbReference>
<evidence type="ECO:0000256" key="2">
    <source>
        <dbReference type="ARBA" id="ARBA00022737"/>
    </source>
</evidence>
<evidence type="ECO:0000256" key="8">
    <source>
        <dbReference type="SAM" id="MobiDB-lite"/>
    </source>
</evidence>
<dbReference type="Proteomes" id="UP001153076">
    <property type="component" value="Unassembled WGS sequence"/>
</dbReference>
<feature type="region of interest" description="Disordered" evidence="8">
    <location>
        <begin position="1237"/>
        <end position="1257"/>
    </location>
</feature>
<comment type="caution">
    <text evidence="10">The sequence shown here is derived from an EMBL/GenBank/DDBJ whole genome shotgun (WGS) entry which is preliminary data.</text>
</comment>
<comment type="similarity">
    <text evidence="7">Belongs to the patatin family.</text>
</comment>
<keyword evidence="2" id="KW-0677">Repeat</keyword>
<dbReference type="Pfam" id="PF13855">
    <property type="entry name" value="LRR_8"/>
    <property type="match status" value="1"/>
</dbReference>
<evidence type="ECO:0000313" key="10">
    <source>
        <dbReference type="EMBL" id="KAJ8442299.1"/>
    </source>
</evidence>
<evidence type="ECO:0000313" key="11">
    <source>
        <dbReference type="Proteomes" id="UP001153076"/>
    </source>
</evidence>
<dbReference type="SUPFAM" id="SSF52151">
    <property type="entry name" value="FabD/lysophospholipase-like"/>
    <property type="match status" value="1"/>
</dbReference>
<feature type="short sequence motif" description="DGA/G" evidence="6">
    <location>
        <begin position="769"/>
        <end position="771"/>
    </location>
</feature>
<keyword evidence="5 6" id="KW-0443">Lipid metabolism</keyword>
<dbReference type="GO" id="GO:0004620">
    <property type="term" value="F:phospholipase activity"/>
    <property type="evidence" value="ECO:0007669"/>
    <property type="project" value="InterPro"/>
</dbReference>
<feature type="region of interest" description="Disordered" evidence="8">
    <location>
        <begin position="1065"/>
        <end position="1087"/>
    </location>
</feature>
<feature type="short sequence motif" description="GXSXG" evidence="6">
    <location>
        <begin position="575"/>
        <end position="579"/>
    </location>
</feature>
<sequence length="1319" mass="146547">MSSWGLAWKRTSEVFHLAFHYGGDAEEDDDCGDERHPVTDDPIHHGRVGSRKVEMEWTAGDDEDQVALRLQSKLMAEMPPPEDTVVVDLTAAEEEEEGGVRLNMRVVRRREPLRAITLRKAAGSSQQSDGMGVLTRMLRAKTVSSPTNGGGEGAGAGGGDGGVSFEEQWESVTALCLCGLGISVLPVEVAQLPLLEKLYLNNNRLTVLPSELGQLKNLKVLRVDNNMLASVPVELRQCIGLVELSLEHNKLIRPLLDFRAMAELRVLRLFGNPLEFLPEILPLQKLRHLSLANIRIVADENLRSVNVQIETETASYFGASKHKLSPFFSLIFRFSSCHHPLLASALAKIMQDRDNRVFVGKDENAVRQLISMISSDNRHVVEQACSALSSLAADVTVAMLLMKCDIMKPLESVLRSAVEHELTSVLQIVEHLAFASDAVAQRMLSKDVLRSLKMLCAHKNPEVQRLALLAVGNLGFCLENRQKLVTSESLRELLMRFTSTAEPRVNKAAARALAILGENEILRRAVRGRPVARQGLRILSMDGGGMKGLATVKMLKEIEKGTGKQIHEMFDLICGTSTGGMLAVALGIKLLTLDKCEEIYKNLGKLVFAESVPKDSEAATWREKLDQLYKSSSQRFRVAVHGAKHSADQFERLLKEMCADEDGNLLIDSAVKRIPKVFVVATLVTVAPAQPFVFRNYQYPAGTPEMHLSPGEGSAISLSGGANATAQVGYKRSAFIGSCKHQVWQAIRASSAAPYYLDDFSDDVNRWQDGAIVANNPTIFAIREAQLLWPDTKIDSLVSIGCGSVPTKVRKGAWAFWDTVPVLIESACSVERVEEALSTLLPMLPDIHYFRFNPVDDRCDMDLDETDPAGWLRLETATEEYIQTNSEAFKRLCERLVMPFQQDERWLDPVKCQHRPKPKLDLSFQACMLLFFSDVECFLLGFHSKSFIALQRYFPPYSVVFIMPDDNNPSLGWRRNVLLVEAANNPDSGRVTHHARSLEAFCSCSRIRLSTATGVANSPTNSVSSFSFTSPLTSPMFTGSFPSSPLLYSPDIGQRIGRSDLVPPLSLDGCQPGRPATSPKSPKGPEQFSLPVQSLFHRLQNSPQVGIVHLALQSDTTGAILRSLFLSHYELILPRRLTMKVMEDDSEIGAYMFRRTVPSMHLTADDVRWMVGAWRDRIVICTGRYGLVKPLIKAFLDSGAKAVICPSSEPPQLQSTAFHGSCDFDVLENGKFELFGEEEAEEEEEEEASPMSDWEDIDFEKSTETPTGFWDFEEEELSHFVCHLYESLFREGAKVKDALQSALSLHRKLRYSCHLPNMP</sequence>
<dbReference type="SUPFAM" id="SSF52058">
    <property type="entry name" value="L domain-like"/>
    <property type="match status" value="1"/>
</dbReference>
<feature type="short sequence motif" description="GXGXXG" evidence="6">
    <location>
        <begin position="543"/>
        <end position="548"/>
    </location>
</feature>
<comment type="function">
    <text evidence="7">Lipolytic acyl hydrolase (LAH).</text>
</comment>
<evidence type="ECO:0000256" key="6">
    <source>
        <dbReference type="PROSITE-ProRule" id="PRU01161"/>
    </source>
</evidence>
<dbReference type="InterPro" id="IPR003591">
    <property type="entry name" value="Leu-rich_rpt_typical-subtyp"/>
</dbReference>
<protein>
    <recommendedName>
        <fullName evidence="7">Patatin</fullName>
        <ecNumber evidence="7">3.1.1.-</ecNumber>
    </recommendedName>
</protein>
<dbReference type="InterPro" id="IPR045217">
    <property type="entry name" value="PNPLA8-like"/>
</dbReference>
<keyword evidence="4 6" id="KW-0442">Lipid degradation</keyword>
<keyword evidence="1" id="KW-0433">Leucine-rich repeat</keyword>
<dbReference type="EC" id="3.1.1.-" evidence="7"/>
<dbReference type="GO" id="GO:0016020">
    <property type="term" value="C:membrane"/>
    <property type="evidence" value="ECO:0007669"/>
    <property type="project" value="TreeGrafter"/>
</dbReference>
<dbReference type="InterPro" id="IPR016024">
    <property type="entry name" value="ARM-type_fold"/>
</dbReference>
<dbReference type="Gene3D" id="1.25.10.10">
    <property type="entry name" value="Leucine-rich Repeat Variant"/>
    <property type="match status" value="1"/>
</dbReference>
<dbReference type="SUPFAM" id="SSF48371">
    <property type="entry name" value="ARM repeat"/>
    <property type="match status" value="1"/>
</dbReference>